<dbReference type="InterPro" id="IPR002347">
    <property type="entry name" value="SDR_fam"/>
</dbReference>
<dbReference type="PRINTS" id="PR00081">
    <property type="entry name" value="GDHRDH"/>
</dbReference>
<protein>
    <submittedName>
        <fullName evidence="2">SDR family NAD(P)-dependent oxidoreductase</fullName>
    </submittedName>
</protein>
<dbReference type="Gene3D" id="3.40.50.720">
    <property type="entry name" value="NAD(P)-binding Rossmann-like Domain"/>
    <property type="match status" value="1"/>
</dbReference>
<dbReference type="PANTHER" id="PTHR42879">
    <property type="entry name" value="3-OXOACYL-(ACYL-CARRIER-PROTEIN) REDUCTASE"/>
    <property type="match status" value="1"/>
</dbReference>
<keyword evidence="3" id="KW-1185">Reference proteome</keyword>
<evidence type="ECO:0000313" key="3">
    <source>
        <dbReference type="Proteomes" id="UP000264492"/>
    </source>
</evidence>
<proteinExistence type="inferred from homology"/>
<comment type="similarity">
    <text evidence="1">Belongs to the short-chain dehydrogenases/reductases (SDR) family.</text>
</comment>
<dbReference type="SUPFAM" id="SSF51735">
    <property type="entry name" value="NAD(P)-binding Rossmann-fold domains"/>
    <property type="match status" value="1"/>
</dbReference>
<evidence type="ECO:0000256" key="1">
    <source>
        <dbReference type="ARBA" id="ARBA00006484"/>
    </source>
</evidence>
<evidence type="ECO:0000313" key="2">
    <source>
        <dbReference type="EMBL" id="RDZ27697.1"/>
    </source>
</evidence>
<dbReference type="InterPro" id="IPR036291">
    <property type="entry name" value="NAD(P)-bd_dom_sf"/>
</dbReference>
<dbReference type="CDD" id="cd05233">
    <property type="entry name" value="SDR_c"/>
    <property type="match status" value="1"/>
</dbReference>
<sequence length="265" mass="27585">MDTASLSGWTAVVTGSTAGIGYAIAEELARAGADVVVNGRSQARVDAALAALTAAVPGARLRGVAADLASAQGAAQFIAAVPQADILINNLGIFVPTDFARIEDEEWQKLWDANVMSGVRLSRHYFGGMLERDRGRVVFLSSESGLQIPPEMIHYGVTKAAQIALARGMAQLTTGTAVTVNSVLAGPTRSEGVGVFVEQLAQQQGVSAAEFEKQFFDTARPTSLLRRFAEPAEIARVVAFVASPAASVVNGAAIRAEGGLVLSAF</sequence>
<dbReference type="Proteomes" id="UP000264492">
    <property type="component" value="Unassembled WGS sequence"/>
</dbReference>
<dbReference type="OrthoDB" id="9793325at2"/>
<accession>A0A371K1H1</accession>
<dbReference type="InterPro" id="IPR050259">
    <property type="entry name" value="SDR"/>
</dbReference>
<dbReference type="EMBL" id="QTSU01000001">
    <property type="protein sequence ID" value="RDZ27697.1"/>
    <property type="molecule type" value="Genomic_DNA"/>
</dbReference>
<gene>
    <name evidence="2" type="ORF">DX914_00505</name>
</gene>
<dbReference type="AlphaFoldDB" id="A0A371K1H1"/>
<reference evidence="2 3" key="1">
    <citation type="submission" date="2018-08" db="EMBL/GenBank/DDBJ databases">
        <title>Lysobacter sp. zong2l5, whole genome shotgun sequence.</title>
        <authorList>
            <person name="Zhang X."/>
            <person name="Feng G."/>
            <person name="Zhu H."/>
        </authorList>
    </citation>
    <scope>NUCLEOTIDE SEQUENCE [LARGE SCALE GENOMIC DNA]</scope>
    <source>
        <strain evidence="3">zong2l5</strain>
    </source>
</reference>
<name>A0A371K1H1_9GAMM</name>
<dbReference type="RefSeq" id="WP_115857141.1">
    <property type="nucleotide sequence ID" value="NZ_QTSU01000001.1"/>
</dbReference>
<dbReference type="Pfam" id="PF00106">
    <property type="entry name" value="adh_short"/>
    <property type="match status" value="1"/>
</dbReference>
<organism evidence="2 3">
    <name type="scientific">Lysobacter silvisoli</name>
    <dbReference type="NCBI Taxonomy" id="2293254"/>
    <lineage>
        <taxon>Bacteria</taxon>
        <taxon>Pseudomonadati</taxon>
        <taxon>Pseudomonadota</taxon>
        <taxon>Gammaproteobacteria</taxon>
        <taxon>Lysobacterales</taxon>
        <taxon>Lysobacteraceae</taxon>
        <taxon>Lysobacter</taxon>
    </lineage>
</organism>
<comment type="caution">
    <text evidence="2">The sequence shown here is derived from an EMBL/GenBank/DDBJ whole genome shotgun (WGS) entry which is preliminary data.</text>
</comment>